<organism evidence="2">
    <name type="scientific">Arundo donax</name>
    <name type="common">Giant reed</name>
    <name type="synonym">Donax arundinaceus</name>
    <dbReference type="NCBI Taxonomy" id="35708"/>
    <lineage>
        <taxon>Eukaryota</taxon>
        <taxon>Viridiplantae</taxon>
        <taxon>Streptophyta</taxon>
        <taxon>Embryophyta</taxon>
        <taxon>Tracheophyta</taxon>
        <taxon>Spermatophyta</taxon>
        <taxon>Magnoliopsida</taxon>
        <taxon>Liliopsida</taxon>
        <taxon>Poales</taxon>
        <taxon>Poaceae</taxon>
        <taxon>PACMAD clade</taxon>
        <taxon>Arundinoideae</taxon>
        <taxon>Arundineae</taxon>
        <taxon>Arundo</taxon>
    </lineage>
</organism>
<sequence>MAWSHRRASRGGARGAGRGDPGRAVARGHEASW</sequence>
<accession>A0A0A9G160</accession>
<evidence type="ECO:0000313" key="2">
    <source>
        <dbReference type="EMBL" id="JAE17194.1"/>
    </source>
</evidence>
<proteinExistence type="predicted"/>
<evidence type="ECO:0000256" key="1">
    <source>
        <dbReference type="SAM" id="MobiDB-lite"/>
    </source>
</evidence>
<dbReference type="EMBL" id="GBRH01180702">
    <property type="protein sequence ID" value="JAE17194.1"/>
    <property type="molecule type" value="Transcribed_RNA"/>
</dbReference>
<reference evidence="2" key="2">
    <citation type="journal article" date="2015" name="Data Brief">
        <title>Shoot transcriptome of the giant reed, Arundo donax.</title>
        <authorList>
            <person name="Barrero R.A."/>
            <person name="Guerrero F.D."/>
            <person name="Moolhuijzen P."/>
            <person name="Goolsby J.A."/>
            <person name="Tidwell J."/>
            <person name="Bellgard S.E."/>
            <person name="Bellgard M.I."/>
        </authorList>
    </citation>
    <scope>NUCLEOTIDE SEQUENCE</scope>
    <source>
        <tissue evidence="2">Shoot tissue taken approximately 20 cm above the soil surface</tissue>
    </source>
</reference>
<name>A0A0A9G160_ARUDO</name>
<reference evidence="2" key="1">
    <citation type="submission" date="2014-09" db="EMBL/GenBank/DDBJ databases">
        <authorList>
            <person name="Magalhaes I.L.F."/>
            <person name="Oliveira U."/>
            <person name="Santos F.R."/>
            <person name="Vidigal T.H.D.A."/>
            <person name="Brescovit A.D."/>
            <person name="Santos A.J."/>
        </authorList>
    </citation>
    <scope>NUCLEOTIDE SEQUENCE</scope>
    <source>
        <tissue evidence="2">Shoot tissue taken approximately 20 cm above the soil surface</tissue>
    </source>
</reference>
<dbReference type="AlphaFoldDB" id="A0A0A9G160"/>
<feature type="region of interest" description="Disordered" evidence="1">
    <location>
        <begin position="1"/>
        <end position="33"/>
    </location>
</feature>
<protein>
    <submittedName>
        <fullName evidence="2">Uncharacterized protein</fullName>
    </submittedName>
</protein>